<dbReference type="GO" id="GO:0000973">
    <property type="term" value="P:post-transcriptional tethering of RNA polymerase II gene DNA at nuclear periphery"/>
    <property type="evidence" value="ECO:0007669"/>
    <property type="project" value="TreeGrafter"/>
</dbReference>
<keyword evidence="9" id="KW-0539">Nucleus</keyword>
<feature type="compositionally biased region" description="Low complexity" evidence="10">
    <location>
        <begin position="113"/>
        <end position="125"/>
    </location>
</feature>
<feature type="compositionally biased region" description="Polar residues" evidence="10">
    <location>
        <begin position="594"/>
        <end position="605"/>
    </location>
</feature>
<dbReference type="SUPFAM" id="SSF82215">
    <property type="entry name" value="C-terminal autoproteolytic domain of nucleoporin nup98"/>
    <property type="match status" value="1"/>
</dbReference>
<comment type="similarity">
    <text evidence="2">Belongs to the nucleoporin GLFG family.</text>
</comment>
<dbReference type="GO" id="GO:0003723">
    <property type="term" value="F:RNA binding"/>
    <property type="evidence" value="ECO:0007669"/>
    <property type="project" value="TreeGrafter"/>
</dbReference>
<dbReference type="Proteomes" id="UP001210925">
    <property type="component" value="Unassembled WGS sequence"/>
</dbReference>
<feature type="domain" description="Peptidase S59" evidence="11">
    <location>
        <begin position="755"/>
        <end position="904"/>
    </location>
</feature>
<dbReference type="InterPro" id="IPR007230">
    <property type="entry name" value="Nup98_auto-Pept-S59_dom"/>
</dbReference>
<evidence type="ECO:0000313" key="13">
    <source>
        <dbReference type="Proteomes" id="UP001210925"/>
    </source>
</evidence>
<keyword evidence="13" id="KW-1185">Reference proteome</keyword>
<dbReference type="PROSITE" id="PS51434">
    <property type="entry name" value="NUP_C"/>
    <property type="match status" value="1"/>
</dbReference>
<keyword evidence="3" id="KW-0813">Transport</keyword>
<dbReference type="FunFam" id="1.10.10.2360:FF:000001">
    <property type="entry name" value="Nuclear pore complex protein Nup98-Nup96"/>
    <property type="match status" value="1"/>
</dbReference>
<dbReference type="GO" id="GO:0044614">
    <property type="term" value="C:nuclear pore cytoplasmic filaments"/>
    <property type="evidence" value="ECO:0007669"/>
    <property type="project" value="TreeGrafter"/>
</dbReference>
<gene>
    <name evidence="12" type="primary">NUP98</name>
    <name evidence="12" type="ORF">HK103_002482</name>
</gene>
<dbReference type="GO" id="GO:0051028">
    <property type="term" value="P:mRNA transport"/>
    <property type="evidence" value="ECO:0007669"/>
    <property type="project" value="UniProtKB-KW"/>
</dbReference>
<evidence type="ECO:0000256" key="9">
    <source>
        <dbReference type="ARBA" id="ARBA00023242"/>
    </source>
</evidence>
<accession>A0AAD5UN27</accession>
<feature type="region of interest" description="Disordered" evidence="10">
    <location>
        <begin position="594"/>
        <end position="617"/>
    </location>
</feature>
<feature type="compositionally biased region" description="Polar residues" evidence="10">
    <location>
        <begin position="304"/>
        <end position="316"/>
    </location>
</feature>
<evidence type="ECO:0000256" key="7">
    <source>
        <dbReference type="ARBA" id="ARBA00023010"/>
    </source>
</evidence>
<keyword evidence="7" id="KW-0811">Translocation</keyword>
<evidence type="ECO:0000256" key="5">
    <source>
        <dbReference type="ARBA" id="ARBA00022816"/>
    </source>
</evidence>
<dbReference type="PANTHER" id="PTHR23198">
    <property type="entry name" value="NUCLEOPORIN"/>
    <property type="match status" value="1"/>
</dbReference>
<dbReference type="Pfam" id="PF12110">
    <property type="entry name" value="Nup96"/>
    <property type="match status" value="1"/>
</dbReference>
<organism evidence="12 13">
    <name type="scientific">Boothiomyces macroporosus</name>
    <dbReference type="NCBI Taxonomy" id="261099"/>
    <lineage>
        <taxon>Eukaryota</taxon>
        <taxon>Fungi</taxon>
        <taxon>Fungi incertae sedis</taxon>
        <taxon>Chytridiomycota</taxon>
        <taxon>Chytridiomycota incertae sedis</taxon>
        <taxon>Chytridiomycetes</taxon>
        <taxon>Rhizophydiales</taxon>
        <taxon>Terramycetaceae</taxon>
        <taxon>Boothiomyces</taxon>
    </lineage>
</organism>
<dbReference type="GO" id="GO:0034398">
    <property type="term" value="P:telomere tethering at nuclear periphery"/>
    <property type="evidence" value="ECO:0007669"/>
    <property type="project" value="TreeGrafter"/>
</dbReference>
<keyword evidence="4" id="KW-0068">Autocatalytic cleavage</keyword>
<dbReference type="Gene3D" id="1.25.40.690">
    <property type="match status" value="1"/>
</dbReference>
<keyword evidence="8" id="KW-0906">Nuclear pore complex</keyword>
<dbReference type="InterPro" id="IPR037665">
    <property type="entry name" value="Nucleoporin_S59-like"/>
</dbReference>
<sequence length="1765" mass="189805">MFGGNRFQQQQPNLFGGQQQPGFGQQPAQNQPAFGANTFGGGGFGATGTTFGQPATTPAFGQPAQNNAFGQPSQGNTFGQPATGFGATNTFGQPAQNTGFGQPTTTPAFGQPAQNTGFGFGGQTQNTGFGATNTNAFGAKPAFGATFGATNTGFGGGASAPTSQTVNNGTGNPAWSVTVERDGAISVSQSSNFQSISAMSAYKNWSVEELRFQDYQMNKKGPGSVPTAAPTQPATTGLLQILALASATNTFGAKPAFGQPTTSTFGQPAATTAFGQPSTNTFGQPAAAAPAFGQPAATPAFGQPATNTTFGQPAQNTGFGGFGATPNKPAFGKHVLTLGAPTTTSGFGATPAPAFGAATTAPAFGTTPAPAFGAANTTATPAFGAQTNTTSLFGNKPATTFGAPAATTGFGQPAAAPAFGAGGTTSTFGAAAKPAFGFGNTTTPAAGGGLFGATTTQPAAGTTNLFGATTQPATNTAGAPAFGNTGGLFGATTTTNQPAATGLFGQPAATSQPLFGGAQPATNTTTSLFANKPATFGAPATTFGGLNTQQPTTSLFGNSTTGNLFSNSTNQNQPVLHASLDKNPYGNNPLLQKSTNVAPTSQQPAPITPQKDSKLPTMNPNFKTTPRSTAQIKLRGVAPPSPAPALAESARNQIGATPKKSLHLLDGSPRDIATLGLDSRFTPKRSVKRLVIDDASAFLPSPAKFNDEALKTNTLDPALVEAAAKKESDSQKLATTPTTIRVAQPVSSVSPADKSKQYVMTPSIEKLLHMSDEELRSVKDFKVKVPLYGSIHFLEPVDLLAASPTGTRAGIKEIPGNVIQIKPQVVIVNPDEDNKVPVGTGVNVRAKVTLLGCWAKDKATGDIIDNQSDPRYIKHMEKLKNMPDTEFFGFEQASGAWAFTVDHFSKYGLLDDDDEEDVSPPPETISKPVKQVHFEMDTSGVEDTFLEIKRRGKTEELMENEDLLEDLDEESADLEDESEVDEEEDSMEEDVEESEEQSSEYSEEILEEEPGEPQEETEEESESDVEKENIPKMPENYLPTIEKFELARNVQSMKATLFSHSKPTQKPAVAVSNKAPSFTFNPVEKRNLDEPTKSPDSLVGRTLFSKPVDIIEKPVEIVSPKKYFRQSDPTITNEVNCSQIMTSMPAFKESIVYGKQDQYVDASLFMGRSFRVGWTPCGKFIAGSKKKNSLVTLAIHKPQIYQNESMDIERSDLMLSTILENSERHLTVKQGNQEIIVETPQDLPDHFSTISSTAPFHQNVCPKSVFSKSLSFQELVARSEGAGSNSDIFDKNEKEIWKLCSALWDALVIDSDLGIYDEEQSQIIKQAFRKTMFSDWLRQVSESNVAGDLKNCKTPIEKVYYKLTGRQIAPAIQDCIKNRDFKLAIIMSQIGGAGSQVGVECGNRVSVPNGVPGRGGMNTDVLKDLTNQYLEWKTQLINENYMAIYNLLGGSVSNWNSSVFRSLDWKRSFGLFFWYAAGGALSIEDSFTLYENNLSEITKPISKFDSGSLDIQYLLLQLFTNPTNLLEPILETNTHTSQQLDYRISFLLGNLLKLKNIQGFQDEVTLERITCNFVAGLESIGLWKWAIFVSTFLSSFASRRGMIQDLLFRWYPVDDHSGSFYSKELSEDYKFLAETCLIPSKWIHEARVVKARYLGYKVQESISLIDSQDYKKAQDLIIGHLMPPRVLSGNVTFLITLLEQIPTSTSSYRQATGFLLKHFKNENTADDPEDLKEFQAYKIKDTHPLYQASMHKISQTVDFQKVLSN</sequence>
<protein>
    <submittedName>
        <fullName evidence="12">Nuclear pore complex protein Nup98-Nup96</fullName>
    </submittedName>
</protein>
<evidence type="ECO:0000259" key="11">
    <source>
        <dbReference type="PROSITE" id="PS51434"/>
    </source>
</evidence>
<reference evidence="12" key="1">
    <citation type="submission" date="2020-05" db="EMBL/GenBank/DDBJ databases">
        <title>Phylogenomic resolution of chytrid fungi.</title>
        <authorList>
            <person name="Stajich J.E."/>
            <person name="Amses K."/>
            <person name="Simmons R."/>
            <person name="Seto K."/>
            <person name="Myers J."/>
            <person name="Bonds A."/>
            <person name="Quandt C.A."/>
            <person name="Barry K."/>
            <person name="Liu P."/>
            <person name="Grigoriev I."/>
            <person name="Longcore J.E."/>
            <person name="James T.Y."/>
        </authorList>
    </citation>
    <scope>NUCLEOTIDE SEQUENCE</scope>
    <source>
        <strain evidence="12">PLAUS21</strain>
    </source>
</reference>
<keyword evidence="5" id="KW-0509">mRNA transport</keyword>
<keyword evidence="6" id="KW-0653">Protein transport</keyword>
<evidence type="ECO:0000256" key="8">
    <source>
        <dbReference type="ARBA" id="ARBA00023132"/>
    </source>
</evidence>
<dbReference type="InterPro" id="IPR036903">
    <property type="entry name" value="Nup98_auto-Pept-S59_dom_sf"/>
</dbReference>
<feature type="compositionally biased region" description="Low complexity" evidence="10">
    <location>
        <begin position="281"/>
        <end position="302"/>
    </location>
</feature>
<name>A0AAD5UN27_9FUNG</name>
<feature type="compositionally biased region" description="Acidic residues" evidence="10">
    <location>
        <begin position="957"/>
        <end position="1023"/>
    </location>
</feature>
<evidence type="ECO:0000256" key="4">
    <source>
        <dbReference type="ARBA" id="ARBA00022813"/>
    </source>
</evidence>
<comment type="subcellular location">
    <subcellularLocation>
        <location evidence="1">Nucleus</location>
        <location evidence="1">Nuclear pore complex</location>
    </subcellularLocation>
</comment>
<feature type="region of interest" description="Disordered" evidence="10">
    <location>
        <begin position="952"/>
        <end position="1034"/>
    </location>
</feature>
<dbReference type="GO" id="GO:0006606">
    <property type="term" value="P:protein import into nucleus"/>
    <property type="evidence" value="ECO:0007669"/>
    <property type="project" value="TreeGrafter"/>
</dbReference>
<feature type="region of interest" description="Disordered" evidence="10">
    <location>
        <begin position="52"/>
        <end position="125"/>
    </location>
</feature>
<dbReference type="PANTHER" id="PTHR23198:SF6">
    <property type="entry name" value="NUCLEAR PORE COMPLEX PROTEIN NUP98-NUP96"/>
    <property type="match status" value="1"/>
</dbReference>
<comment type="caution">
    <text evidence="12">The sequence shown here is derived from an EMBL/GenBank/DDBJ whole genome shotgun (WGS) entry which is preliminary data.</text>
</comment>
<evidence type="ECO:0000313" key="12">
    <source>
        <dbReference type="EMBL" id="KAJ3259284.1"/>
    </source>
</evidence>
<feature type="region of interest" description="Disordered" evidence="10">
    <location>
        <begin position="1"/>
        <end position="38"/>
    </location>
</feature>
<dbReference type="Pfam" id="PF04096">
    <property type="entry name" value="Nucleoporin2"/>
    <property type="match status" value="1"/>
</dbReference>
<dbReference type="EMBL" id="JADGKB010000019">
    <property type="protein sequence ID" value="KAJ3259284.1"/>
    <property type="molecule type" value="Genomic_DNA"/>
</dbReference>
<evidence type="ECO:0000256" key="10">
    <source>
        <dbReference type="SAM" id="MobiDB-lite"/>
    </source>
</evidence>
<evidence type="ECO:0000256" key="1">
    <source>
        <dbReference type="ARBA" id="ARBA00004567"/>
    </source>
</evidence>
<feature type="compositionally biased region" description="Polar residues" evidence="10">
    <location>
        <begin position="63"/>
        <end position="108"/>
    </location>
</feature>
<dbReference type="Gene3D" id="1.10.10.2360">
    <property type="match status" value="1"/>
</dbReference>
<dbReference type="GO" id="GO:0006405">
    <property type="term" value="P:RNA export from nucleus"/>
    <property type="evidence" value="ECO:0007669"/>
    <property type="project" value="TreeGrafter"/>
</dbReference>
<evidence type="ECO:0000256" key="3">
    <source>
        <dbReference type="ARBA" id="ARBA00022448"/>
    </source>
</evidence>
<proteinExistence type="inferred from homology"/>
<dbReference type="InterPro" id="IPR021967">
    <property type="entry name" value="Nup98_C"/>
</dbReference>
<feature type="compositionally biased region" description="Low complexity" evidence="10">
    <location>
        <begin position="7"/>
        <end position="37"/>
    </location>
</feature>
<dbReference type="GO" id="GO:0017056">
    <property type="term" value="F:structural constituent of nuclear pore"/>
    <property type="evidence" value="ECO:0007669"/>
    <property type="project" value="InterPro"/>
</dbReference>
<feature type="region of interest" description="Disordered" evidence="10">
    <location>
        <begin position="270"/>
        <end position="316"/>
    </location>
</feature>
<feature type="compositionally biased region" description="Polar residues" evidence="10">
    <location>
        <begin position="270"/>
        <end position="280"/>
    </location>
</feature>
<evidence type="ECO:0000256" key="6">
    <source>
        <dbReference type="ARBA" id="ARBA00022927"/>
    </source>
</evidence>
<dbReference type="GO" id="GO:0008139">
    <property type="term" value="F:nuclear localization sequence binding"/>
    <property type="evidence" value="ECO:0007669"/>
    <property type="project" value="TreeGrafter"/>
</dbReference>
<evidence type="ECO:0000256" key="2">
    <source>
        <dbReference type="ARBA" id="ARBA00008926"/>
    </source>
</evidence>
<dbReference type="Gene3D" id="3.30.1610.10">
    <property type="entry name" value="Peptidase S59, nucleoporin"/>
    <property type="match status" value="1"/>
</dbReference>